<sequence>MEKKERITKERIKNMKNNQKDFDDWNKIKKETHNKDVPPLFSEREIWWCALGVNIGSEEDGKGKNYLRPVLILRKFNKSVFYGLPVTSKVKDDQFHVSINSGEIKGSIILSQMRLIDSKRLSHLAGKITDDGLKDIKKKLKNLFP</sequence>
<proteinExistence type="predicted"/>
<dbReference type="GO" id="GO:0004521">
    <property type="term" value="F:RNA endonuclease activity"/>
    <property type="evidence" value="ECO:0007669"/>
    <property type="project" value="TreeGrafter"/>
</dbReference>
<evidence type="ECO:0000313" key="1">
    <source>
        <dbReference type="EMBL" id="OGI77203.1"/>
    </source>
</evidence>
<gene>
    <name evidence="1" type="ORF">A3B85_03045</name>
</gene>
<dbReference type="Proteomes" id="UP000178374">
    <property type="component" value="Unassembled WGS sequence"/>
</dbReference>
<comment type="caution">
    <text evidence="1">The sequence shown here is derived from an EMBL/GenBank/DDBJ whole genome shotgun (WGS) entry which is preliminary data.</text>
</comment>
<organism evidence="1 2">
    <name type="scientific">Candidatus Nomurabacteria bacterium RIFCSPHIGHO2_02_FULL_37_13</name>
    <dbReference type="NCBI Taxonomy" id="1801750"/>
    <lineage>
        <taxon>Bacteria</taxon>
        <taxon>Candidatus Nomuraibacteriota</taxon>
    </lineage>
</organism>
<dbReference type="InterPro" id="IPR003477">
    <property type="entry name" value="PemK-like"/>
</dbReference>
<dbReference type="GO" id="GO:0016075">
    <property type="term" value="P:rRNA catabolic process"/>
    <property type="evidence" value="ECO:0007669"/>
    <property type="project" value="TreeGrafter"/>
</dbReference>
<reference evidence="1 2" key="1">
    <citation type="journal article" date="2016" name="Nat. Commun.">
        <title>Thousands of microbial genomes shed light on interconnected biogeochemical processes in an aquifer system.</title>
        <authorList>
            <person name="Anantharaman K."/>
            <person name="Brown C.T."/>
            <person name="Hug L.A."/>
            <person name="Sharon I."/>
            <person name="Castelle C.J."/>
            <person name="Probst A.J."/>
            <person name="Thomas B.C."/>
            <person name="Singh A."/>
            <person name="Wilkins M.J."/>
            <person name="Karaoz U."/>
            <person name="Brodie E.L."/>
            <person name="Williams K.H."/>
            <person name="Hubbard S.S."/>
            <person name="Banfield J.F."/>
        </authorList>
    </citation>
    <scope>NUCLEOTIDE SEQUENCE [LARGE SCALE GENOMIC DNA]</scope>
</reference>
<accession>A0A1F6W5L9</accession>
<dbReference type="InterPro" id="IPR011067">
    <property type="entry name" value="Plasmid_toxin/cell-grow_inhib"/>
</dbReference>
<dbReference type="Pfam" id="PF02452">
    <property type="entry name" value="PemK_toxin"/>
    <property type="match status" value="1"/>
</dbReference>
<dbReference type="EMBL" id="MFUA01000013">
    <property type="protein sequence ID" value="OGI77203.1"/>
    <property type="molecule type" value="Genomic_DNA"/>
</dbReference>
<name>A0A1F6W5L9_9BACT</name>
<dbReference type="STRING" id="1801750.A3B85_03045"/>
<dbReference type="GO" id="GO:0006402">
    <property type="term" value="P:mRNA catabolic process"/>
    <property type="evidence" value="ECO:0007669"/>
    <property type="project" value="TreeGrafter"/>
</dbReference>
<evidence type="ECO:0000313" key="2">
    <source>
        <dbReference type="Proteomes" id="UP000178374"/>
    </source>
</evidence>
<dbReference type="GO" id="GO:0003677">
    <property type="term" value="F:DNA binding"/>
    <property type="evidence" value="ECO:0007669"/>
    <property type="project" value="InterPro"/>
</dbReference>
<dbReference type="Gene3D" id="2.30.30.110">
    <property type="match status" value="1"/>
</dbReference>
<dbReference type="PANTHER" id="PTHR33988">
    <property type="entry name" value="ENDORIBONUCLEASE MAZF-RELATED"/>
    <property type="match status" value="1"/>
</dbReference>
<protein>
    <recommendedName>
        <fullName evidence="3">Toxin-antitoxin system protein</fullName>
    </recommendedName>
</protein>
<dbReference type="SUPFAM" id="SSF50118">
    <property type="entry name" value="Cell growth inhibitor/plasmid maintenance toxic component"/>
    <property type="match status" value="1"/>
</dbReference>
<evidence type="ECO:0008006" key="3">
    <source>
        <dbReference type="Google" id="ProtNLM"/>
    </source>
</evidence>
<dbReference type="AlphaFoldDB" id="A0A1F6W5L9"/>